<dbReference type="RefSeq" id="WP_090534079.1">
    <property type="nucleotide sequence ID" value="NZ_FNRQ01000004.1"/>
</dbReference>
<dbReference type="EMBL" id="FNRQ01000004">
    <property type="protein sequence ID" value="SEA91759.1"/>
    <property type="molecule type" value="Genomic_DNA"/>
</dbReference>
<organism evidence="1 2">
    <name type="scientific">Paraburkholderia sartisoli</name>
    <dbReference type="NCBI Taxonomy" id="83784"/>
    <lineage>
        <taxon>Bacteria</taxon>
        <taxon>Pseudomonadati</taxon>
        <taxon>Pseudomonadota</taxon>
        <taxon>Betaproteobacteria</taxon>
        <taxon>Burkholderiales</taxon>
        <taxon>Burkholderiaceae</taxon>
        <taxon>Paraburkholderia</taxon>
    </lineage>
</organism>
<sequence length="66" mass="7251">MTQNLDITLVRPDLATTAWPASTVRSDLEIPRAARPGIAINLHMPAHGGDAATLEFTRFLRAELIR</sequence>
<dbReference type="AlphaFoldDB" id="A0A1H4F3E8"/>
<evidence type="ECO:0000313" key="1">
    <source>
        <dbReference type="EMBL" id="SEA91759.1"/>
    </source>
</evidence>
<keyword evidence="2" id="KW-1185">Reference proteome</keyword>
<dbReference type="Proteomes" id="UP000198638">
    <property type="component" value="Unassembled WGS sequence"/>
</dbReference>
<gene>
    <name evidence="1" type="ORF">SAMN05192564_10490</name>
</gene>
<dbReference type="STRING" id="83784.SAMN05192564_10490"/>
<proteinExistence type="predicted"/>
<protein>
    <submittedName>
        <fullName evidence="1">Uncharacterized protein</fullName>
    </submittedName>
</protein>
<evidence type="ECO:0000313" key="2">
    <source>
        <dbReference type="Proteomes" id="UP000198638"/>
    </source>
</evidence>
<reference evidence="2" key="1">
    <citation type="submission" date="2016-10" db="EMBL/GenBank/DDBJ databases">
        <authorList>
            <person name="Varghese N."/>
            <person name="Submissions S."/>
        </authorList>
    </citation>
    <scope>NUCLEOTIDE SEQUENCE [LARGE SCALE GENOMIC DNA]</scope>
    <source>
        <strain evidence="2">LMG 24000</strain>
    </source>
</reference>
<name>A0A1H4F3E8_9BURK</name>
<accession>A0A1H4F3E8</accession>